<dbReference type="InterPro" id="IPR016181">
    <property type="entry name" value="Acyl_CoA_acyltransferase"/>
</dbReference>
<name>A0A178KP59_9GAMM</name>
<organism evidence="1 2">
    <name type="scientific">Photobacterium jeanii</name>
    <dbReference type="NCBI Taxonomy" id="858640"/>
    <lineage>
        <taxon>Bacteria</taxon>
        <taxon>Pseudomonadati</taxon>
        <taxon>Pseudomonadota</taxon>
        <taxon>Gammaproteobacteria</taxon>
        <taxon>Vibrionales</taxon>
        <taxon>Vibrionaceae</taxon>
        <taxon>Photobacterium</taxon>
    </lineage>
</organism>
<proteinExistence type="predicted"/>
<evidence type="ECO:0000313" key="1">
    <source>
        <dbReference type="EMBL" id="OAN19077.1"/>
    </source>
</evidence>
<dbReference type="STRING" id="858640.A3K86_01515"/>
<accession>A0A178KP59</accession>
<dbReference type="AlphaFoldDB" id="A0A178KP59"/>
<reference evidence="1 2" key="1">
    <citation type="submission" date="2016-03" db="EMBL/GenBank/DDBJ databases">
        <title>Photobacterium proteolyticum sp. nov. a protease producing bacterium isolated from ocean sediments of Laizhou Bay.</title>
        <authorList>
            <person name="Li Y."/>
        </authorList>
    </citation>
    <scope>NUCLEOTIDE SEQUENCE [LARGE SCALE GENOMIC DNA]</scope>
    <source>
        <strain evidence="1 2">R-40508</strain>
    </source>
</reference>
<gene>
    <name evidence="1" type="ORF">A3K86_01515</name>
</gene>
<comment type="caution">
    <text evidence="1">The sequence shown here is derived from an EMBL/GenBank/DDBJ whole genome shotgun (WGS) entry which is preliminary data.</text>
</comment>
<sequence>MALKIELCKHSDIESLVTFIDEHWKKDHIFVHDRKLLDWQHRSSDGYNFVVASDDNDIVGILGFIPTAQYSAELAANNELWLAIWKVKEGIGKPGLGLMMLNYLKKQYNNPTICSLGLSAQVLPIYKALKYTVGVLSHRAFFNQNISDFLISDPQGKHLVDCQQNSVTHGVYFDLEEVSLPESLFSTYPQKDLAYINQRYFNHPSYTYKLLVLTDGECTLAAVVYREIVIKNAKIARAVDVVGENITNPKFNDAISAFIAGNGFEYMDLVSNIDCLAGSGFIENSDELIIPNYFAPFVYQNIKIDYAYKSRNALTIFIGDSDQDRPSC</sequence>
<evidence type="ECO:0000313" key="2">
    <source>
        <dbReference type="Proteomes" id="UP000078503"/>
    </source>
</evidence>
<dbReference type="RefSeq" id="WP_068326625.1">
    <property type="nucleotide sequence ID" value="NZ_LVHF01000011.1"/>
</dbReference>
<evidence type="ECO:0008006" key="3">
    <source>
        <dbReference type="Google" id="ProtNLM"/>
    </source>
</evidence>
<dbReference type="Gene3D" id="3.40.630.30">
    <property type="match status" value="1"/>
</dbReference>
<dbReference type="SUPFAM" id="SSF55729">
    <property type="entry name" value="Acyl-CoA N-acyltransferases (Nat)"/>
    <property type="match status" value="1"/>
</dbReference>
<keyword evidence="2" id="KW-1185">Reference proteome</keyword>
<dbReference type="Proteomes" id="UP000078503">
    <property type="component" value="Unassembled WGS sequence"/>
</dbReference>
<dbReference type="OrthoDB" id="5570877at2"/>
<protein>
    <recommendedName>
        <fullName evidence="3">N-acetyltransferase domain-containing protein</fullName>
    </recommendedName>
</protein>
<dbReference type="EMBL" id="LVHF01000011">
    <property type="protein sequence ID" value="OAN19077.1"/>
    <property type="molecule type" value="Genomic_DNA"/>
</dbReference>